<keyword evidence="4" id="KW-1185">Reference proteome</keyword>
<dbReference type="EMBL" id="CP043617">
    <property type="protein sequence ID" value="QFR50317.1"/>
    <property type="molecule type" value="Genomic_DNA"/>
</dbReference>
<evidence type="ECO:0000313" key="4">
    <source>
        <dbReference type="Proteomes" id="UP000326944"/>
    </source>
</evidence>
<feature type="domain" description="HDOD" evidence="2">
    <location>
        <begin position="199"/>
        <end position="390"/>
    </location>
</feature>
<dbReference type="Pfam" id="PF08668">
    <property type="entry name" value="HDOD"/>
    <property type="match status" value="1"/>
</dbReference>
<organism evidence="3 4">
    <name type="scientific">Sulfurimonas lithotrophica</name>
    <dbReference type="NCBI Taxonomy" id="2590022"/>
    <lineage>
        <taxon>Bacteria</taxon>
        <taxon>Pseudomonadati</taxon>
        <taxon>Campylobacterota</taxon>
        <taxon>Epsilonproteobacteria</taxon>
        <taxon>Campylobacterales</taxon>
        <taxon>Sulfurimonadaceae</taxon>
        <taxon>Sulfurimonas</taxon>
    </lineage>
</organism>
<dbReference type="PANTHER" id="PTHR33525">
    <property type="match status" value="1"/>
</dbReference>
<gene>
    <name evidence="3" type="ORF">FJR48_11510</name>
</gene>
<dbReference type="KEGG" id="sulg:FJR48_11510"/>
<dbReference type="PIRSF" id="PIRSF003180">
    <property type="entry name" value="DiGMPpdiest_YuxH"/>
    <property type="match status" value="1"/>
</dbReference>
<sequence length="413" mass="47494">MSVLGRQVVNNSSYEIYAYDILYRSEGEDIDSNDLSISASSVATVLNDFGLENVVGHYKGFLRVDTEFLSNSIMNTLSKEQFTLMILQSSFLDKSLVPKLQKLVKKGFKFGLNDSVINSSTINAVVTLLKYVSFVKIDVLNSDEVYVNKLIEYLKSKNKKIIASKIETHEVYDIYKEKGVDYFQGYYLKRPNIIKTTAFNASQTQILELWKLIKNNASTKEIVSELEKNHALTLKLMQFINSSFFSFRTQISSMSQIINLLGRDALANWLLIFMVSEKNKNGPVNHPLLLMVINRTEVMVNLLKLVKPSSSMEERSTAYLVGMLSLIHLLFQMEHREFLHKLRVSDEVEEAMFEAKGFFGQLLVFTRYIENADAAHINEYIKKYNLNKDDTNRIITQAMVKVNEFDRMIKESY</sequence>
<dbReference type="InterPro" id="IPR013976">
    <property type="entry name" value="HDOD"/>
</dbReference>
<dbReference type="PROSITE" id="PS51833">
    <property type="entry name" value="HDOD"/>
    <property type="match status" value="1"/>
</dbReference>
<evidence type="ECO:0000313" key="3">
    <source>
        <dbReference type="EMBL" id="QFR50317.1"/>
    </source>
</evidence>
<dbReference type="AlphaFoldDB" id="A0A5P8P3Y7"/>
<proteinExistence type="predicted"/>
<name>A0A5P8P3Y7_9BACT</name>
<dbReference type="InterPro" id="IPR052340">
    <property type="entry name" value="RNase_Y/CdgJ"/>
</dbReference>
<evidence type="ECO:0000259" key="1">
    <source>
        <dbReference type="PROSITE" id="PS50883"/>
    </source>
</evidence>
<dbReference type="PROSITE" id="PS50883">
    <property type="entry name" value="EAL"/>
    <property type="match status" value="1"/>
</dbReference>
<dbReference type="SUPFAM" id="SSF109604">
    <property type="entry name" value="HD-domain/PDEase-like"/>
    <property type="match status" value="1"/>
</dbReference>
<dbReference type="Proteomes" id="UP000326944">
    <property type="component" value="Chromosome"/>
</dbReference>
<reference evidence="3 4" key="1">
    <citation type="submission" date="2019-09" db="EMBL/GenBank/DDBJ databases">
        <title>Sulfurimonas gotlandica sp. nov., a chemoautotrophic and psychrotolerant epsilonproteobacterium isolated from a pelagic redoxcline, and an emended description of the genus Sulfurimonas.</title>
        <authorList>
            <person name="Wang S."/>
            <person name="Jiang L."/>
            <person name="Shao S."/>
        </authorList>
    </citation>
    <scope>NUCLEOTIDE SEQUENCE [LARGE SCALE GENOMIC DNA]</scope>
    <source>
        <strain evidence="3 4">GYSZ_1</strain>
    </source>
</reference>
<evidence type="ECO:0000259" key="2">
    <source>
        <dbReference type="PROSITE" id="PS51833"/>
    </source>
</evidence>
<dbReference type="OrthoDB" id="9804751at2"/>
<dbReference type="InterPro" id="IPR014408">
    <property type="entry name" value="dGMP_Pdiesterase_EAL/HD-GYP"/>
</dbReference>
<dbReference type="Pfam" id="PF00563">
    <property type="entry name" value="EAL"/>
    <property type="match status" value="1"/>
</dbReference>
<protein>
    <submittedName>
        <fullName evidence="3">EAL domain-containing protein</fullName>
    </submittedName>
</protein>
<accession>A0A5P8P3Y7</accession>
<dbReference type="InterPro" id="IPR035919">
    <property type="entry name" value="EAL_sf"/>
</dbReference>
<dbReference type="InterPro" id="IPR001633">
    <property type="entry name" value="EAL_dom"/>
</dbReference>
<dbReference type="Gene3D" id="1.10.3210.10">
    <property type="entry name" value="Hypothetical protein af1432"/>
    <property type="match status" value="1"/>
</dbReference>
<dbReference type="Gene3D" id="3.20.20.450">
    <property type="entry name" value="EAL domain"/>
    <property type="match status" value="1"/>
</dbReference>
<feature type="domain" description="EAL" evidence="1">
    <location>
        <begin position="1"/>
        <end position="205"/>
    </location>
</feature>
<dbReference type="SUPFAM" id="SSF141868">
    <property type="entry name" value="EAL domain-like"/>
    <property type="match status" value="1"/>
</dbReference>
<dbReference type="RefSeq" id="WP_152308265.1">
    <property type="nucleotide sequence ID" value="NZ_CP043617.1"/>
</dbReference>
<dbReference type="PANTHER" id="PTHR33525:SF4">
    <property type="entry name" value="CYCLIC DI-GMP PHOSPHODIESTERASE CDGJ"/>
    <property type="match status" value="1"/>
</dbReference>